<dbReference type="Pfam" id="PF02450">
    <property type="entry name" value="LCAT"/>
    <property type="match status" value="1"/>
</dbReference>
<dbReference type="EMBL" id="PYBW01000055">
    <property type="protein sequence ID" value="PYC77800.1"/>
    <property type="molecule type" value="Genomic_DNA"/>
</dbReference>
<dbReference type="OrthoDB" id="8871309at2"/>
<sequence>MGRRERVTDLVVVLPGITGSRLYDVGGREVWGRSGSTLLRGIASFGAAVQGLTLPSGLGDGPAPDGVTARGLVPDLHALPGVSNLVDGYTDLLGWLEQSFTLELGANLLAFGYDWRLSCRYNAGRLKSVVERALEEWRASAVERRTAKLVFVCHSMGGLIARHYVACGGGAELTRQLITLGTPHRGALDALGHLMGGMRKFGLDLTAFARSLPSLHQLTPDYACLGAGELSYARELPGLPGIDAELLHDAGQFHAEIRSGVQTGYEFRPVVGIHQATPTTALVEDGGLVLLDSIKDLDEGGDGRVPRLSAGAAGTAFTPVDKHGALQNNPGVRDALLGWLAAEPPSHRAAEGPAVALRVRAPELLRAGEPCELAVEADADQDSLRVRVSVDGGQEHTLGSGGGGRYFLGLGELAPGAHRVVVRAEGRAGAVTSMVLVMPRER</sequence>
<proteinExistence type="predicted"/>
<dbReference type="SUPFAM" id="SSF53474">
    <property type="entry name" value="alpha/beta-Hydrolases"/>
    <property type="match status" value="1"/>
</dbReference>
<comment type="caution">
    <text evidence="1">The sequence shown here is derived from an EMBL/GenBank/DDBJ whole genome shotgun (WGS) entry which is preliminary data.</text>
</comment>
<evidence type="ECO:0000313" key="2">
    <source>
        <dbReference type="Proteomes" id="UP000248039"/>
    </source>
</evidence>
<dbReference type="RefSeq" id="WP_110670774.1">
    <property type="nucleotide sequence ID" value="NZ_PYBW01000055.1"/>
</dbReference>
<reference evidence="1 2" key="1">
    <citation type="submission" date="2018-03" db="EMBL/GenBank/DDBJ databases">
        <title>Bioinformatic expansion and discovery of thiopeptide antibiotics.</title>
        <authorList>
            <person name="Schwalen C.J."/>
            <person name="Hudson G.A."/>
            <person name="Mitchell D.A."/>
        </authorList>
    </citation>
    <scope>NUCLEOTIDE SEQUENCE [LARGE SCALE GENOMIC DNA]</scope>
    <source>
        <strain evidence="1 2">ATCC 21389</strain>
    </source>
</reference>
<dbReference type="GO" id="GO:0006629">
    <property type="term" value="P:lipid metabolic process"/>
    <property type="evidence" value="ECO:0007669"/>
    <property type="project" value="InterPro"/>
</dbReference>
<dbReference type="InterPro" id="IPR029058">
    <property type="entry name" value="AB_hydrolase_fold"/>
</dbReference>
<organism evidence="1 2">
    <name type="scientific">Streptomyces tateyamensis</name>
    <dbReference type="NCBI Taxonomy" id="565073"/>
    <lineage>
        <taxon>Bacteria</taxon>
        <taxon>Bacillati</taxon>
        <taxon>Actinomycetota</taxon>
        <taxon>Actinomycetes</taxon>
        <taxon>Kitasatosporales</taxon>
        <taxon>Streptomycetaceae</taxon>
        <taxon>Streptomyces</taxon>
    </lineage>
</organism>
<name>A0A2V4P4K1_9ACTN</name>
<evidence type="ECO:0008006" key="3">
    <source>
        <dbReference type="Google" id="ProtNLM"/>
    </source>
</evidence>
<dbReference type="Gene3D" id="3.40.50.1820">
    <property type="entry name" value="alpha/beta hydrolase"/>
    <property type="match status" value="1"/>
</dbReference>
<protein>
    <recommendedName>
        <fullName evidence="3">Lecithin:cholesterol acyltransferase</fullName>
    </recommendedName>
</protein>
<accession>A0A2V4P4K1</accession>
<dbReference type="InterPro" id="IPR003386">
    <property type="entry name" value="LACT/PDAT_acylTrfase"/>
</dbReference>
<dbReference type="PANTHER" id="PTHR11440">
    <property type="entry name" value="LECITHIN-CHOLESTEROL ACYLTRANSFERASE-RELATED"/>
    <property type="match status" value="1"/>
</dbReference>
<dbReference type="Proteomes" id="UP000248039">
    <property type="component" value="Unassembled WGS sequence"/>
</dbReference>
<gene>
    <name evidence="1" type="ORF">C7C46_17625</name>
</gene>
<evidence type="ECO:0000313" key="1">
    <source>
        <dbReference type="EMBL" id="PYC77800.1"/>
    </source>
</evidence>
<keyword evidence="2" id="KW-1185">Reference proteome</keyword>
<dbReference type="GO" id="GO:0008374">
    <property type="term" value="F:O-acyltransferase activity"/>
    <property type="evidence" value="ECO:0007669"/>
    <property type="project" value="InterPro"/>
</dbReference>
<dbReference type="AlphaFoldDB" id="A0A2V4P4K1"/>